<organism evidence="2">
    <name type="scientific">Anguilla anguilla</name>
    <name type="common">European freshwater eel</name>
    <name type="synonym">Muraena anguilla</name>
    <dbReference type="NCBI Taxonomy" id="7936"/>
    <lineage>
        <taxon>Eukaryota</taxon>
        <taxon>Metazoa</taxon>
        <taxon>Chordata</taxon>
        <taxon>Craniata</taxon>
        <taxon>Vertebrata</taxon>
        <taxon>Euteleostomi</taxon>
        <taxon>Actinopterygii</taxon>
        <taxon>Neopterygii</taxon>
        <taxon>Teleostei</taxon>
        <taxon>Anguilliformes</taxon>
        <taxon>Anguillidae</taxon>
        <taxon>Anguilla</taxon>
    </lineage>
</organism>
<dbReference type="EMBL" id="GBXM01068663">
    <property type="protein sequence ID" value="JAH39914.1"/>
    <property type="molecule type" value="Transcribed_RNA"/>
</dbReference>
<sequence>MNPPYVLMYRGLSLTYPQSRRGRQRDNARVRQRENTYTANQQTGRKKYIRNHSDKREESRT</sequence>
<feature type="compositionally biased region" description="Basic and acidic residues" evidence="1">
    <location>
        <begin position="51"/>
        <end position="61"/>
    </location>
</feature>
<protein>
    <submittedName>
        <fullName evidence="2">Uncharacterized protein</fullName>
    </submittedName>
</protein>
<evidence type="ECO:0000313" key="2">
    <source>
        <dbReference type="EMBL" id="JAH39914.1"/>
    </source>
</evidence>
<dbReference type="AlphaFoldDB" id="A0A0E9SEW5"/>
<proteinExistence type="predicted"/>
<reference evidence="2" key="1">
    <citation type="submission" date="2014-11" db="EMBL/GenBank/DDBJ databases">
        <authorList>
            <person name="Amaro Gonzalez C."/>
        </authorList>
    </citation>
    <scope>NUCLEOTIDE SEQUENCE</scope>
</reference>
<accession>A0A0E9SEW5</accession>
<evidence type="ECO:0000256" key="1">
    <source>
        <dbReference type="SAM" id="MobiDB-lite"/>
    </source>
</evidence>
<reference evidence="2" key="2">
    <citation type="journal article" date="2015" name="Fish Shellfish Immunol.">
        <title>Early steps in the European eel (Anguilla anguilla)-Vibrio vulnificus interaction in the gills: Role of the RtxA13 toxin.</title>
        <authorList>
            <person name="Callol A."/>
            <person name="Pajuelo D."/>
            <person name="Ebbesson L."/>
            <person name="Teles M."/>
            <person name="MacKenzie S."/>
            <person name="Amaro C."/>
        </authorList>
    </citation>
    <scope>NUCLEOTIDE SEQUENCE</scope>
</reference>
<feature type="region of interest" description="Disordered" evidence="1">
    <location>
        <begin position="16"/>
        <end position="61"/>
    </location>
</feature>
<feature type="compositionally biased region" description="Basic and acidic residues" evidence="1">
    <location>
        <begin position="24"/>
        <end position="34"/>
    </location>
</feature>
<name>A0A0E9SEW5_ANGAN</name>